<proteinExistence type="predicted"/>
<organism evidence="1 2">
    <name type="scientific">Fulvimarina pelagi HTCC2506</name>
    <dbReference type="NCBI Taxonomy" id="314231"/>
    <lineage>
        <taxon>Bacteria</taxon>
        <taxon>Pseudomonadati</taxon>
        <taxon>Pseudomonadota</taxon>
        <taxon>Alphaproteobacteria</taxon>
        <taxon>Hyphomicrobiales</taxon>
        <taxon>Aurantimonadaceae</taxon>
        <taxon>Fulvimarina</taxon>
    </lineage>
</organism>
<evidence type="ECO:0000313" key="1">
    <source>
        <dbReference type="EMBL" id="EAU40297.1"/>
    </source>
</evidence>
<reference evidence="1 2" key="1">
    <citation type="journal article" date="2010" name="J. Bacteriol.">
        <title>Genome sequence of Fulvimarina pelagi HTCC2506T, a Mn(II)-oxidizing alphaproteobacterium possessing an aerobic anoxygenic photosynthetic gene cluster and Xanthorhodopsin.</title>
        <authorList>
            <person name="Kang I."/>
            <person name="Oh H.M."/>
            <person name="Lim S.I."/>
            <person name="Ferriera S."/>
            <person name="Giovannoni S.J."/>
            <person name="Cho J.C."/>
        </authorList>
    </citation>
    <scope>NUCLEOTIDE SEQUENCE [LARGE SCALE GENOMIC DNA]</scope>
    <source>
        <strain evidence="1 2">HTCC2506</strain>
    </source>
</reference>
<dbReference type="GO" id="GO:0004449">
    <property type="term" value="F:isocitrate dehydrogenase (NAD+) activity"/>
    <property type="evidence" value="ECO:0007669"/>
    <property type="project" value="UniProtKB-EC"/>
</dbReference>
<sequence>MDKRVVIYIGPDEVSNLTTRND</sequence>
<gene>
    <name evidence="1" type="ORF">FP2506_03685</name>
</gene>
<comment type="caution">
    <text evidence="1">The sequence shown here is derived from an EMBL/GenBank/DDBJ whole genome shotgun (WGS) entry which is preliminary data.</text>
</comment>
<accession>Q0FZI1</accession>
<keyword evidence="2" id="KW-1185">Reference proteome</keyword>
<dbReference type="EC" id="1.1.1.41" evidence="1"/>
<dbReference type="Proteomes" id="UP000004310">
    <property type="component" value="Unassembled WGS sequence"/>
</dbReference>
<dbReference type="HOGENOM" id="CLU_3424731_0_0_5"/>
<dbReference type="AlphaFoldDB" id="Q0FZI1"/>
<keyword evidence="1" id="KW-0560">Oxidoreductase</keyword>
<protein>
    <submittedName>
        <fullName evidence="1">Isocitrate dehydrogenase</fullName>
        <ecNumber evidence="1">1.1.1.41</ecNumber>
    </submittedName>
</protein>
<evidence type="ECO:0000313" key="2">
    <source>
        <dbReference type="Proteomes" id="UP000004310"/>
    </source>
</evidence>
<name>Q0FZI1_9HYPH</name>
<dbReference type="EMBL" id="AATP01000008">
    <property type="protein sequence ID" value="EAU40297.1"/>
    <property type="molecule type" value="Genomic_DNA"/>
</dbReference>